<dbReference type="InterPro" id="IPR002711">
    <property type="entry name" value="HNH"/>
</dbReference>
<proteinExistence type="predicted"/>
<dbReference type="SMART" id="SM00507">
    <property type="entry name" value="HNHc"/>
    <property type="match status" value="1"/>
</dbReference>
<sequence>MPDNRPAIPRQLARDLLVEAGHRCAIPTCRATTLELAHITPWAKTRAHDFDNMIALCPNCHTRFDKGEIDRLSMLQYKAVLGSGGARERTISAYRTLQETLDRWSEAIAILAHTHVASSPDFHYILQARSACEQQAGLAHAAAADLKSVGDDTIELLTDFIYDWFVHWASSTVDMEWPDYSQSKEERKGEFQTLHEALLELHLAVADDLGLEFSELPLREEDSPSPQPRPLGTLAYQHRRDAADRIDGIHIH</sequence>
<comment type="caution">
    <text evidence="2">The sequence shown here is derived from an EMBL/GenBank/DDBJ whole genome shotgun (WGS) entry which is preliminary data.</text>
</comment>
<dbReference type="CDD" id="cd00085">
    <property type="entry name" value="HNHc"/>
    <property type="match status" value="1"/>
</dbReference>
<gene>
    <name evidence="2" type="ORF">J0695_28835</name>
</gene>
<evidence type="ECO:0000259" key="1">
    <source>
        <dbReference type="SMART" id="SM00507"/>
    </source>
</evidence>
<feature type="domain" description="HNH nuclease" evidence="1">
    <location>
        <begin position="12"/>
        <end position="62"/>
    </location>
</feature>
<name>A0A939JIQ4_9ACTN</name>
<evidence type="ECO:0000313" key="3">
    <source>
        <dbReference type="Proteomes" id="UP000664167"/>
    </source>
</evidence>
<keyword evidence="2" id="KW-0540">Nuclease</keyword>
<evidence type="ECO:0000313" key="2">
    <source>
        <dbReference type="EMBL" id="MBO0515763.1"/>
    </source>
</evidence>
<dbReference type="RefSeq" id="WP_206966874.1">
    <property type="nucleotide sequence ID" value="NZ_BAAAJJ010000003.1"/>
</dbReference>
<dbReference type="AlphaFoldDB" id="A0A939JIQ4"/>
<dbReference type="EMBL" id="JAFLRJ010000324">
    <property type="protein sequence ID" value="MBO0515763.1"/>
    <property type="molecule type" value="Genomic_DNA"/>
</dbReference>
<dbReference type="Pfam" id="PF01844">
    <property type="entry name" value="HNH"/>
    <property type="match status" value="1"/>
</dbReference>
<reference evidence="2" key="1">
    <citation type="submission" date="2021-03" db="EMBL/GenBank/DDBJ databases">
        <title>Streptomyces poriferae sp. nov., a novel marine sponge-derived Actinobacteria species with anti-MRSA activity.</title>
        <authorList>
            <person name="Sandoval-Powers M."/>
            <person name="Kralova S."/>
            <person name="Nguyen G.-S."/>
            <person name="Fawwal D."/>
            <person name="Degnes K."/>
            <person name="Klinkenberg G."/>
            <person name="Sletta H."/>
            <person name="Wentzel A."/>
            <person name="Liles M.R."/>
        </authorList>
    </citation>
    <scope>NUCLEOTIDE SEQUENCE</scope>
    <source>
        <strain evidence="2">DSM 41794</strain>
    </source>
</reference>
<keyword evidence="2" id="KW-0378">Hydrolase</keyword>
<dbReference type="InterPro" id="IPR003615">
    <property type="entry name" value="HNH_nuc"/>
</dbReference>
<dbReference type="Proteomes" id="UP000664167">
    <property type="component" value="Unassembled WGS sequence"/>
</dbReference>
<keyword evidence="2" id="KW-0255">Endonuclease</keyword>
<accession>A0A939JIQ4</accession>
<dbReference type="GO" id="GO:0004519">
    <property type="term" value="F:endonuclease activity"/>
    <property type="evidence" value="ECO:0007669"/>
    <property type="project" value="UniProtKB-KW"/>
</dbReference>
<organism evidence="2 3">
    <name type="scientific">Streptomyces beijiangensis</name>
    <dbReference type="NCBI Taxonomy" id="163361"/>
    <lineage>
        <taxon>Bacteria</taxon>
        <taxon>Bacillati</taxon>
        <taxon>Actinomycetota</taxon>
        <taxon>Actinomycetes</taxon>
        <taxon>Kitasatosporales</taxon>
        <taxon>Streptomycetaceae</taxon>
        <taxon>Streptomyces</taxon>
    </lineage>
</organism>
<dbReference type="Gene3D" id="1.10.30.50">
    <property type="match status" value="1"/>
</dbReference>
<keyword evidence="3" id="KW-1185">Reference proteome</keyword>
<protein>
    <submittedName>
        <fullName evidence="2">HNH endonuclease</fullName>
    </submittedName>
</protein>